<dbReference type="Proteomes" id="UP000323646">
    <property type="component" value="Unassembled WGS sequence"/>
</dbReference>
<feature type="chain" id="PRO_5022717120" evidence="1">
    <location>
        <begin position="27"/>
        <end position="122"/>
    </location>
</feature>
<evidence type="ECO:0000313" key="3">
    <source>
        <dbReference type="Proteomes" id="UP000323646"/>
    </source>
</evidence>
<protein>
    <submittedName>
        <fullName evidence="2">Uncharacterized protein</fullName>
    </submittedName>
</protein>
<dbReference type="AlphaFoldDB" id="A0A5D6W0D2"/>
<dbReference type="RefSeq" id="WP_149171878.1">
    <property type="nucleotide sequence ID" value="NZ_VTOY01000009.1"/>
</dbReference>
<gene>
    <name evidence="2" type="ORF">FZ040_10145</name>
</gene>
<name>A0A5D6W0D2_9FIRM</name>
<keyword evidence="3" id="KW-1185">Reference proteome</keyword>
<dbReference type="EMBL" id="VTOY01000009">
    <property type="protein sequence ID" value="TYZ21366.1"/>
    <property type="molecule type" value="Genomic_DNA"/>
</dbReference>
<dbReference type="PROSITE" id="PS51257">
    <property type="entry name" value="PROKAR_LIPOPROTEIN"/>
    <property type="match status" value="1"/>
</dbReference>
<keyword evidence="1" id="KW-0732">Signal</keyword>
<reference evidence="2 3" key="1">
    <citation type="submission" date="2019-08" db="EMBL/GenBank/DDBJ databases">
        <title>Selenomonas sp. mPRGC5 and Selenomonas sp. mPRGC8 isolated from ruminal fluid of dairy goat (Capra hircus).</title>
        <authorList>
            <person name="Poothong S."/>
            <person name="Nuengjamnong C."/>
            <person name="Tanasupawat S."/>
        </authorList>
    </citation>
    <scope>NUCLEOTIDE SEQUENCE [LARGE SCALE GENOMIC DNA]</scope>
    <source>
        <strain evidence="3">mPRGC5</strain>
    </source>
</reference>
<sequence>MKRIIVCFICFAFFSTVSCYHSTVNAERVYCSTSDKGFDFFIETDELFGTRSGLTYVGVYTNRGDHSTWCFQYWTGEYMYQNWLGGINSSNQPSPWRYVKDYPLANDILYVTLKEKTKLRGE</sequence>
<evidence type="ECO:0000313" key="2">
    <source>
        <dbReference type="EMBL" id="TYZ21366.1"/>
    </source>
</evidence>
<proteinExistence type="predicted"/>
<evidence type="ECO:0000256" key="1">
    <source>
        <dbReference type="SAM" id="SignalP"/>
    </source>
</evidence>
<accession>A0A5D6W0D2</accession>
<comment type="caution">
    <text evidence="2">The sequence shown here is derived from an EMBL/GenBank/DDBJ whole genome shotgun (WGS) entry which is preliminary data.</text>
</comment>
<feature type="signal peptide" evidence="1">
    <location>
        <begin position="1"/>
        <end position="26"/>
    </location>
</feature>
<organism evidence="2 3">
    <name type="scientific">Selenomonas ruminis</name>
    <dbReference type="NCBI Taxonomy" id="2593411"/>
    <lineage>
        <taxon>Bacteria</taxon>
        <taxon>Bacillati</taxon>
        <taxon>Bacillota</taxon>
        <taxon>Negativicutes</taxon>
        <taxon>Selenomonadales</taxon>
        <taxon>Selenomonadaceae</taxon>
        <taxon>Selenomonas</taxon>
    </lineage>
</organism>
<dbReference type="OrthoDB" id="9829259at2"/>